<dbReference type="InterPro" id="IPR029068">
    <property type="entry name" value="Glyas_Bleomycin-R_OHBP_Dase"/>
</dbReference>
<evidence type="ECO:0000313" key="2">
    <source>
        <dbReference type="EMBL" id="MFC4517296.1"/>
    </source>
</evidence>
<name>A0ABV9BT42_9ACTN</name>
<dbReference type="Gene3D" id="3.10.180.10">
    <property type="entry name" value="2,3-Dihydroxybiphenyl 1,2-Dioxygenase, domain 1"/>
    <property type="match status" value="1"/>
</dbReference>
<reference evidence="3" key="1">
    <citation type="journal article" date="2019" name="Int. J. Syst. Evol. Microbiol.">
        <title>The Global Catalogue of Microorganisms (GCM) 10K type strain sequencing project: providing services to taxonomists for standard genome sequencing and annotation.</title>
        <authorList>
            <consortium name="The Broad Institute Genomics Platform"/>
            <consortium name="The Broad Institute Genome Sequencing Center for Infectious Disease"/>
            <person name="Wu L."/>
            <person name="Ma J."/>
        </authorList>
    </citation>
    <scope>NUCLEOTIDE SEQUENCE [LARGE SCALE GENOMIC DNA]</scope>
    <source>
        <strain evidence="3">CECT 8064</strain>
    </source>
</reference>
<dbReference type="PANTHER" id="PTHR35908:SF1">
    <property type="entry name" value="CONSERVED PROTEIN"/>
    <property type="match status" value="1"/>
</dbReference>
<dbReference type="PANTHER" id="PTHR35908">
    <property type="entry name" value="HYPOTHETICAL FUSION PROTEIN"/>
    <property type="match status" value="1"/>
</dbReference>
<evidence type="ECO:0000259" key="1">
    <source>
        <dbReference type="PROSITE" id="PS51819"/>
    </source>
</evidence>
<dbReference type="CDD" id="cd06587">
    <property type="entry name" value="VOC"/>
    <property type="match status" value="1"/>
</dbReference>
<sequence length="132" mass="14353">MADTSTSHALAGKVVSHAIWAEDGQKLAAFYAAALGTQVSEPYRDEEGNPAAFPVWVGDVMYIFWSATSFKAPRWPQDELAFHIDIAFDDVEAAEKRLLELGATKPGHQPGGEHWTVLLDPSGQPFCISGTH</sequence>
<keyword evidence="3" id="KW-1185">Reference proteome</keyword>
<dbReference type="Pfam" id="PF18029">
    <property type="entry name" value="Glyoxalase_6"/>
    <property type="match status" value="1"/>
</dbReference>
<accession>A0ABV9BT42</accession>
<comment type="caution">
    <text evidence="2">The sequence shown here is derived from an EMBL/GenBank/DDBJ whole genome shotgun (WGS) entry which is preliminary data.</text>
</comment>
<gene>
    <name evidence="2" type="ORF">ACFPEN_30835</name>
</gene>
<dbReference type="InterPro" id="IPR041581">
    <property type="entry name" value="Glyoxalase_6"/>
</dbReference>
<dbReference type="InterPro" id="IPR037523">
    <property type="entry name" value="VOC_core"/>
</dbReference>
<evidence type="ECO:0000313" key="3">
    <source>
        <dbReference type="Proteomes" id="UP001595990"/>
    </source>
</evidence>
<protein>
    <submittedName>
        <fullName evidence="2">VOC family protein</fullName>
    </submittedName>
</protein>
<organism evidence="2 3">
    <name type="scientific">Streptomyces ehimensis</name>
    <dbReference type="NCBI Taxonomy" id="68195"/>
    <lineage>
        <taxon>Bacteria</taxon>
        <taxon>Bacillati</taxon>
        <taxon>Actinomycetota</taxon>
        <taxon>Actinomycetes</taxon>
        <taxon>Kitasatosporales</taxon>
        <taxon>Streptomycetaceae</taxon>
        <taxon>Streptomyces</taxon>
    </lineage>
</organism>
<feature type="domain" description="VOC" evidence="1">
    <location>
        <begin position="13"/>
        <end position="131"/>
    </location>
</feature>
<dbReference type="EMBL" id="JBHSFS010000019">
    <property type="protein sequence ID" value="MFC4517296.1"/>
    <property type="molecule type" value="Genomic_DNA"/>
</dbReference>
<dbReference type="RefSeq" id="WP_417923991.1">
    <property type="nucleotide sequence ID" value="NZ_JBHSFS010000019.1"/>
</dbReference>
<dbReference type="SUPFAM" id="SSF54593">
    <property type="entry name" value="Glyoxalase/Bleomycin resistance protein/Dihydroxybiphenyl dioxygenase"/>
    <property type="match status" value="1"/>
</dbReference>
<dbReference type="Proteomes" id="UP001595990">
    <property type="component" value="Unassembled WGS sequence"/>
</dbReference>
<proteinExistence type="predicted"/>
<dbReference type="PROSITE" id="PS51819">
    <property type="entry name" value="VOC"/>
    <property type="match status" value="1"/>
</dbReference>